<sequence>MTADQKPLSIADRKRSIEADAVLDQMFGYFTRDEVRRSVVGEFDAQKAA</sequence>
<keyword evidence="2" id="KW-1185">Reference proteome</keyword>
<reference evidence="1 2" key="1">
    <citation type="submission" date="2024-09" db="EMBL/GenBank/DDBJ databases">
        <authorList>
            <person name="Sun Q."/>
            <person name="Mori K."/>
        </authorList>
    </citation>
    <scope>NUCLEOTIDE SEQUENCE [LARGE SCALE GENOMIC DNA]</scope>
    <source>
        <strain evidence="1 2">CCM 7904</strain>
    </source>
</reference>
<evidence type="ECO:0000313" key="1">
    <source>
        <dbReference type="EMBL" id="MFC0201981.1"/>
    </source>
</evidence>
<protein>
    <submittedName>
        <fullName evidence="1">Uncharacterized protein</fullName>
    </submittedName>
</protein>
<accession>A0ABV6CRW3</accession>
<proteinExistence type="predicted"/>
<name>A0ABV6CRW3_9RHOB</name>
<comment type="caution">
    <text evidence="1">The sequence shown here is derived from an EMBL/GenBank/DDBJ whole genome shotgun (WGS) entry which is preliminary data.</text>
</comment>
<evidence type="ECO:0000313" key="2">
    <source>
        <dbReference type="Proteomes" id="UP001589795"/>
    </source>
</evidence>
<organism evidence="1 2">
    <name type="scientific">Paracoccus rhizosphaerae</name>
    <dbReference type="NCBI Taxonomy" id="1133347"/>
    <lineage>
        <taxon>Bacteria</taxon>
        <taxon>Pseudomonadati</taxon>
        <taxon>Pseudomonadota</taxon>
        <taxon>Alphaproteobacteria</taxon>
        <taxon>Rhodobacterales</taxon>
        <taxon>Paracoccaceae</taxon>
        <taxon>Paracoccus</taxon>
    </lineage>
</organism>
<dbReference type="EMBL" id="JBHLWQ010000158">
    <property type="protein sequence ID" value="MFC0201981.1"/>
    <property type="molecule type" value="Genomic_DNA"/>
</dbReference>
<gene>
    <name evidence="1" type="ORF">ACFFIZ_17110</name>
</gene>
<dbReference type="Proteomes" id="UP001589795">
    <property type="component" value="Unassembled WGS sequence"/>
</dbReference>
<dbReference type="RefSeq" id="WP_265507257.1">
    <property type="nucleotide sequence ID" value="NZ_JAOTBE010000027.1"/>
</dbReference>